<organism evidence="2 3">
    <name type="scientific">Austropuccinia psidii MF-1</name>
    <dbReference type="NCBI Taxonomy" id="1389203"/>
    <lineage>
        <taxon>Eukaryota</taxon>
        <taxon>Fungi</taxon>
        <taxon>Dikarya</taxon>
        <taxon>Basidiomycota</taxon>
        <taxon>Pucciniomycotina</taxon>
        <taxon>Pucciniomycetes</taxon>
        <taxon>Pucciniales</taxon>
        <taxon>Sphaerophragmiaceae</taxon>
        <taxon>Austropuccinia</taxon>
    </lineage>
</organism>
<reference evidence="2" key="1">
    <citation type="submission" date="2021-03" db="EMBL/GenBank/DDBJ databases">
        <title>Draft genome sequence of rust myrtle Austropuccinia psidii MF-1, a brazilian biotype.</title>
        <authorList>
            <person name="Quecine M.C."/>
            <person name="Pachon D.M.R."/>
            <person name="Bonatelli M.L."/>
            <person name="Correr F.H."/>
            <person name="Franceschini L.M."/>
            <person name="Leite T.F."/>
            <person name="Margarido G.R.A."/>
            <person name="Almeida C.A."/>
            <person name="Ferrarezi J.A."/>
            <person name="Labate C.A."/>
        </authorList>
    </citation>
    <scope>NUCLEOTIDE SEQUENCE</scope>
    <source>
        <strain evidence="2">MF-1</strain>
    </source>
</reference>
<evidence type="ECO:0000256" key="1">
    <source>
        <dbReference type="SAM" id="MobiDB-lite"/>
    </source>
</evidence>
<feature type="compositionally biased region" description="Polar residues" evidence="1">
    <location>
        <begin position="17"/>
        <end position="31"/>
    </location>
</feature>
<evidence type="ECO:0000313" key="2">
    <source>
        <dbReference type="EMBL" id="MBW0461709.1"/>
    </source>
</evidence>
<dbReference type="AlphaFoldDB" id="A0A9Q3GBU9"/>
<accession>A0A9Q3GBU9</accession>
<proteinExistence type="predicted"/>
<evidence type="ECO:0000313" key="3">
    <source>
        <dbReference type="Proteomes" id="UP000765509"/>
    </source>
</evidence>
<feature type="compositionally biased region" description="Basic and acidic residues" evidence="1">
    <location>
        <begin position="1"/>
        <end position="14"/>
    </location>
</feature>
<feature type="region of interest" description="Disordered" evidence="1">
    <location>
        <begin position="1"/>
        <end position="57"/>
    </location>
</feature>
<comment type="caution">
    <text evidence="2">The sequence shown here is derived from an EMBL/GenBank/DDBJ whole genome shotgun (WGS) entry which is preliminary data.</text>
</comment>
<name>A0A9Q3GBU9_9BASI</name>
<dbReference type="Proteomes" id="UP000765509">
    <property type="component" value="Unassembled WGS sequence"/>
</dbReference>
<dbReference type="EMBL" id="AVOT02000207">
    <property type="protein sequence ID" value="MBW0461709.1"/>
    <property type="molecule type" value="Genomic_DNA"/>
</dbReference>
<sequence>MKELEMTPALEKKRIAVSTSSKPAPEQSNNKPKGPQEKLRGPKNNQGKASWHRPYPQRYMFPKLEPSAMDSWLNMARPLMELTAKEQERIKRTFPFQ</sequence>
<gene>
    <name evidence="2" type="ORF">O181_001424</name>
</gene>
<keyword evidence="3" id="KW-1185">Reference proteome</keyword>
<protein>
    <submittedName>
        <fullName evidence="2">Uncharacterized protein</fullName>
    </submittedName>
</protein>